<evidence type="ECO:0000256" key="7">
    <source>
        <dbReference type="RuleBase" id="RU004004"/>
    </source>
</evidence>
<dbReference type="Gene3D" id="3.30.1370.120">
    <property type="match status" value="1"/>
</dbReference>
<accession>K9W4Z1</accession>
<dbReference type="HOGENOM" id="CLU_015106_0_0_3"/>
<dbReference type="Proteomes" id="UP000010472">
    <property type="component" value="Chromosome"/>
</dbReference>
<evidence type="ECO:0000256" key="3">
    <source>
        <dbReference type="ARBA" id="ARBA00022729"/>
    </source>
</evidence>
<protein>
    <submittedName>
        <fullName evidence="11">Type II and III secretion system protein</fullName>
    </submittedName>
</protein>
<dbReference type="InterPro" id="IPR050810">
    <property type="entry name" value="Bact_Secretion_Sys_Channel"/>
</dbReference>
<dbReference type="EMBL" id="CP003620">
    <property type="protein sequence ID" value="AFZ15423.1"/>
    <property type="molecule type" value="Genomic_DNA"/>
</dbReference>
<dbReference type="InterPro" id="IPR001775">
    <property type="entry name" value="GspD/PilQ"/>
</dbReference>
<evidence type="ECO:0000256" key="4">
    <source>
        <dbReference type="ARBA" id="ARBA00023136"/>
    </source>
</evidence>
<dbReference type="PRINTS" id="PR00811">
    <property type="entry name" value="BCTERIALGSPD"/>
</dbReference>
<dbReference type="OrthoDB" id="9779724at2"/>
<feature type="domain" description="Secretin/TonB short N-terminal" evidence="10">
    <location>
        <begin position="269"/>
        <end position="312"/>
    </location>
</feature>
<dbReference type="PATRIC" id="fig|1173022.3.peg.5014"/>
<keyword evidence="4" id="KW-0472">Membrane</keyword>
<comment type="subcellular location">
    <subcellularLocation>
        <location evidence="7">Cell outer membrane</location>
    </subcellularLocation>
    <subcellularLocation>
        <location evidence="1">Membrane</location>
    </subcellularLocation>
</comment>
<gene>
    <name evidence="11" type="ORF">Cri9333_4643</name>
</gene>
<evidence type="ECO:0000259" key="8">
    <source>
        <dbReference type="Pfam" id="PF00263"/>
    </source>
</evidence>
<dbReference type="AlphaFoldDB" id="K9W4Z1"/>
<dbReference type="GO" id="GO:0015627">
    <property type="term" value="C:type II protein secretion system complex"/>
    <property type="evidence" value="ECO:0007669"/>
    <property type="project" value="TreeGrafter"/>
</dbReference>
<evidence type="ECO:0000259" key="9">
    <source>
        <dbReference type="Pfam" id="PF03958"/>
    </source>
</evidence>
<evidence type="ECO:0000313" key="11">
    <source>
        <dbReference type="EMBL" id="AFZ15423.1"/>
    </source>
</evidence>
<dbReference type="PANTHER" id="PTHR30332:SF17">
    <property type="entry name" value="TYPE IV PILIATION SYSTEM PROTEIN DR_0774-RELATED"/>
    <property type="match status" value="1"/>
</dbReference>
<evidence type="ECO:0000256" key="5">
    <source>
        <dbReference type="ARBA" id="ARBA00023237"/>
    </source>
</evidence>
<dbReference type="STRING" id="1173022.Cri9333_4643"/>
<keyword evidence="12" id="KW-1185">Reference proteome</keyword>
<proteinExistence type="inferred from homology"/>
<keyword evidence="3" id="KW-0732">Signal</keyword>
<dbReference type="eggNOG" id="COG4796">
    <property type="taxonomic scope" value="Bacteria"/>
</dbReference>
<evidence type="ECO:0000313" key="12">
    <source>
        <dbReference type="Proteomes" id="UP000010472"/>
    </source>
</evidence>
<evidence type="ECO:0000256" key="2">
    <source>
        <dbReference type="ARBA" id="ARBA00022448"/>
    </source>
</evidence>
<feature type="domain" description="Type II/III secretion system secretin-like" evidence="8">
    <location>
        <begin position="500"/>
        <end position="664"/>
    </location>
</feature>
<dbReference type="KEGG" id="cep:Cri9333_4643"/>
<dbReference type="PANTHER" id="PTHR30332">
    <property type="entry name" value="PROBABLE GENERAL SECRETION PATHWAY PROTEIN D"/>
    <property type="match status" value="1"/>
</dbReference>
<evidence type="ECO:0000256" key="1">
    <source>
        <dbReference type="ARBA" id="ARBA00004370"/>
    </source>
</evidence>
<dbReference type="GO" id="GO:0009306">
    <property type="term" value="P:protein secretion"/>
    <property type="evidence" value="ECO:0007669"/>
    <property type="project" value="InterPro"/>
</dbReference>
<dbReference type="Pfam" id="PF07660">
    <property type="entry name" value="STN"/>
    <property type="match status" value="1"/>
</dbReference>
<dbReference type="InterPro" id="IPR004846">
    <property type="entry name" value="T2SS/T3SS_dom"/>
</dbReference>
<sequence length="695" mass="73115">MRKFYKLLLLVCIVRKKNVRQLKKLGGICVGGIVVAISGQPGWADTMPVTSNEVNLIPTNLEIKSESSAVEVDSKNFSLIPTSETQTAKDDDEVGVGLGKENSTKGDLLNKGQLLLKTSRETTFSAYQLPPAFNQGLRANSTKILAQTPTQTPTQTTPFPVRPDVLVPNPEIIIQGNPAPAAGSFQPVAPVPPLLPRAIAPPVGDISVSNINAAFDAVDLGTTARVPKLVLKDAPVREVLELLARSAGLNLAFTLGNAGAATGGAPGTPGIAGLAPISLNLENEPVQEVFNYVLALSGLQANRIGRTLFVGTQLPQGVRNIIVRSLRLNQVTVGQAAGSLLAQGAEQQQATTATSVTGVTDPTGFAPIAKITNTANSITRVATAADAQTGGQGQSGSLLLKGLALTTDERLNTITLIGEPRKVELASALLTQLDMRKRQVAVNVKIVDVNLLNSNILNTSFSFGLGNTSIGANGGVASINFGGNNSSSNFVGSLLAQVVSGNAKILTDPTLVLQEGERATVNLSQEVLGGFRTTYQVVNNVSIPTQEPIIKNAGLILDVQVSRIDDNGFVTLNVNPTISAPASSVATPQGTITLLQQRTAQSGQLRLRDGQTLIMSGIIQETDQTTVTKVPILGDIPILGALFRSTNRTNQRNEVIVLLTPQIMDDSNRSSFGYNYNPSAEVRQILQQPGSSTPR</sequence>
<feature type="domain" description="NolW-like" evidence="9">
    <location>
        <begin position="324"/>
        <end position="439"/>
    </location>
</feature>
<dbReference type="GO" id="GO:0009279">
    <property type="term" value="C:cell outer membrane"/>
    <property type="evidence" value="ECO:0007669"/>
    <property type="project" value="UniProtKB-SubCell"/>
</dbReference>
<keyword evidence="2 7" id="KW-0813">Transport</keyword>
<dbReference type="Pfam" id="PF00263">
    <property type="entry name" value="Secretin"/>
    <property type="match status" value="1"/>
</dbReference>
<name>K9W4Z1_9CYAN</name>
<evidence type="ECO:0000259" key="10">
    <source>
        <dbReference type="Pfam" id="PF07660"/>
    </source>
</evidence>
<dbReference type="Pfam" id="PF03958">
    <property type="entry name" value="Secretin_N"/>
    <property type="match status" value="1"/>
</dbReference>
<keyword evidence="5" id="KW-0998">Cell outer membrane</keyword>
<evidence type="ECO:0000256" key="6">
    <source>
        <dbReference type="RuleBase" id="RU004003"/>
    </source>
</evidence>
<organism evidence="11 12">
    <name type="scientific">Crinalium epipsammum PCC 9333</name>
    <dbReference type="NCBI Taxonomy" id="1173022"/>
    <lineage>
        <taxon>Bacteria</taxon>
        <taxon>Bacillati</taxon>
        <taxon>Cyanobacteriota</taxon>
        <taxon>Cyanophyceae</taxon>
        <taxon>Gomontiellales</taxon>
        <taxon>Gomontiellaceae</taxon>
        <taxon>Crinalium</taxon>
    </lineage>
</organism>
<comment type="similarity">
    <text evidence="6">Belongs to the bacterial secretin family.</text>
</comment>
<dbReference type="InterPro" id="IPR005644">
    <property type="entry name" value="NolW-like"/>
</dbReference>
<reference evidence="11 12" key="1">
    <citation type="submission" date="2012-06" db="EMBL/GenBank/DDBJ databases">
        <title>Finished chromosome of genome of Crinalium epipsammum PCC 9333.</title>
        <authorList>
            <consortium name="US DOE Joint Genome Institute"/>
            <person name="Gugger M."/>
            <person name="Coursin T."/>
            <person name="Rippka R."/>
            <person name="Tandeau De Marsac N."/>
            <person name="Huntemann M."/>
            <person name="Wei C.-L."/>
            <person name="Han J."/>
            <person name="Detter J.C."/>
            <person name="Han C."/>
            <person name="Tapia R."/>
            <person name="Davenport K."/>
            <person name="Daligault H."/>
            <person name="Erkkila T."/>
            <person name="Gu W."/>
            <person name="Munk A.C.C."/>
            <person name="Teshima H."/>
            <person name="Xu Y."/>
            <person name="Chain P."/>
            <person name="Chen A."/>
            <person name="Krypides N."/>
            <person name="Mavromatis K."/>
            <person name="Markowitz V."/>
            <person name="Szeto E."/>
            <person name="Ivanova N."/>
            <person name="Mikhailova N."/>
            <person name="Ovchinnikova G."/>
            <person name="Pagani I."/>
            <person name="Pati A."/>
            <person name="Goodwin L."/>
            <person name="Peters L."/>
            <person name="Pitluck S."/>
            <person name="Woyke T."/>
            <person name="Kerfeld C."/>
        </authorList>
    </citation>
    <scope>NUCLEOTIDE SEQUENCE [LARGE SCALE GENOMIC DNA]</scope>
    <source>
        <strain evidence="11 12">PCC 9333</strain>
    </source>
</reference>
<dbReference type="InterPro" id="IPR011662">
    <property type="entry name" value="Secretin/TonB_short_N"/>
</dbReference>
<dbReference type="InterPro" id="IPR038591">
    <property type="entry name" value="NolW-like_sf"/>
</dbReference>